<organism evidence="1 2">
    <name type="scientific">Leifsonia poae</name>
    <dbReference type="NCBI Taxonomy" id="110933"/>
    <lineage>
        <taxon>Bacteria</taxon>
        <taxon>Bacillati</taxon>
        <taxon>Actinomycetota</taxon>
        <taxon>Actinomycetes</taxon>
        <taxon>Micrococcales</taxon>
        <taxon>Microbacteriaceae</taxon>
        <taxon>Leifsonia</taxon>
    </lineage>
</organism>
<accession>A0A9W6HBX4</accession>
<dbReference type="RefSeq" id="WP_271178297.1">
    <property type="nucleotide sequence ID" value="NZ_BAAAJO010000003.1"/>
</dbReference>
<dbReference type="Proteomes" id="UP001142372">
    <property type="component" value="Unassembled WGS sequence"/>
</dbReference>
<keyword evidence="2" id="KW-1185">Reference proteome</keyword>
<dbReference type="EMBL" id="BSEN01000015">
    <property type="protein sequence ID" value="GLJ77675.1"/>
    <property type="molecule type" value="Genomic_DNA"/>
</dbReference>
<reference evidence="1" key="1">
    <citation type="journal article" date="2014" name="Int. J. Syst. Evol. Microbiol.">
        <title>Complete genome sequence of Corynebacterium casei LMG S-19264T (=DSM 44701T), isolated from a smear-ripened cheese.</title>
        <authorList>
            <consortium name="US DOE Joint Genome Institute (JGI-PGF)"/>
            <person name="Walter F."/>
            <person name="Albersmeier A."/>
            <person name="Kalinowski J."/>
            <person name="Ruckert C."/>
        </authorList>
    </citation>
    <scope>NUCLEOTIDE SEQUENCE</scope>
    <source>
        <strain evidence="1">VKM Ac-1401</strain>
    </source>
</reference>
<evidence type="ECO:0000313" key="2">
    <source>
        <dbReference type="Proteomes" id="UP001142372"/>
    </source>
</evidence>
<evidence type="ECO:0000313" key="1">
    <source>
        <dbReference type="EMBL" id="GLJ77675.1"/>
    </source>
</evidence>
<proteinExistence type="predicted"/>
<dbReference type="AlphaFoldDB" id="A0A9W6HBX4"/>
<name>A0A9W6HBX4_9MICO</name>
<comment type="caution">
    <text evidence="1">The sequence shown here is derived from an EMBL/GenBank/DDBJ whole genome shotgun (WGS) entry which is preliminary data.</text>
</comment>
<protein>
    <submittedName>
        <fullName evidence="1">Uncharacterized protein</fullName>
    </submittedName>
</protein>
<sequence length="88" mass="9345">MTTTAPELQLTLEAGTRIDLFRHGSAQAHGIPDISAVLGYISNRGWGDVELTVDDLFTGDHSPIGMFVRVVNAAGARRTVPLKVTALG</sequence>
<gene>
    <name evidence="1" type="ORF">GCM10017584_32490</name>
</gene>
<reference evidence="1" key="2">
    <citation type="submission" date="2023-01" db="EMBL/GenBank/DDBJ databases">
        <authorList>
            <person name="Sun Q."/>
            <person name="Evtushenko L."/>
        </authorList>
    </citation>
    <scope>NUCLEOTIDE SEQUENCE</scope>
    <source>
        <strain evidence="1">VKM Ac-1401</strain>
    </source>
</reference>